<protein>
    <submittedName>
        <fullName evidence="9">Uncharacterized protein</fullName>
    </submittedName>
</protein>
<keyword evidence="4 8" id="KW-0812">Transmembrane</keyword>
<evidence type="ECO:0000313" key="10">
    <source>
        <dbReference type="Proteomes" id="UP001345219"/>
    </source>
</evidence>
<sequence>MFVGGGIFTSMADLYLRSCRLRLLLKAADKVSSVDSDVVSIRSMNYADDDVVVDQIDLGLSKMSQSFGPDHCDNTSARKVLKDKGLKLLTFSFFTTVSTFAGPPREHLVFLLSCLRLILWGLGRWYRQRNSPEIGYLHLLPGFPSRLLVVTVFVFIVAVLFQCINTRHSGETVVALSKLAPAVPVLFVVMMYISIKFLASVVLVYQVAVQAVGVAMVSIYFKLVSRSRKVLKDKGLKLLTFSVFTTVSTFASCGFVPTNENMIVFGRDSFLLLILIPQVLLGNTLFPSCLRLILWGLDRWCTSHGDIPSYLLRNSREIGYLHLLPGLHSRLLVVTVFAFIGFQFALFCAMQWSSSVLSGLSSSYEKIVAVLFQCVNTRHTGETVVDLSQLAPAILVLFVVMMYLPPYTSFLSVKGGVGRRSPEAGRANEPIRIRGEVVENLIFSQLSYLAMFVILVCITERQSMKKDPLNFNVLSIVVEVISAYGNVGFTMGYSCARQLHPDAACTDKWFGFVGKWTDGGKVVLIAVMIFGRLKKFNMNGGRGWKLL</sequence>
<evidence type="ECO:0000256" key="7">
    <source>
        <dbReference type="ARBA" id="ARBA00023136"/>
    </source>
</evidence>
<dbReference type="GO" id="GO:0008324">
    <property type="term" value="F:monoatomic cation transmembrane transporter activity"/>
    <property type="evidence" value="ECO:0007669"/>
    <property type="project" value="InterPro"/>
</dbReference>
<comment type="subcellular location">
    <subcellularLocation>
        <location evidence="1">Membrane</location>
        <topology evidence="1">Multi-pass membrane protein</topology>
    </subcellularLocation>
</comment>
<reference evidence="9 10" key="1">
    <citation type="journal article" date="2023" name="Hortic Res">
        <title>Pangenome of water caltrop reveals structural variations and asymmetric subgenome divergence after allopolyploidization.</title>
        <authorList>
            <person name="Zhang X."/>
            <person name="Chen Y."/>
            <person name="Wang L."/>
            <person name="Yuan Y."/>
            <person name="Fang M."/>
            <person name="Shi L."/>
            <person name="Lu R."/>
            <person name="Comes H.P."/>
            <person name="Ma Y."/>
            <person name="Chen Y."/>
            <person name="Huang G."/>
            <person name="Zhou Y."/>
            <person name="Zheng Z."/>
            <person name="Qiu Y."/>
        </authorList>
    </citation>
    <scope>NUCLEOTIDE SEQUENCE [LARGE SCALE GENOMIC DNA]</scope>
    <source>
        <tissue evidence="9">Roots</tissue>
    </source>
</reference>
<evidence type="ECO:0000256" key="4">
    <source>
        <dbReference type="ARBA" id="ARBA00022692"/>
    </source>
</evidence>
<gene>
    <name evidence="9" type="ORF">SAY87_029755</name>
</gene>
<dbReference type="Proteomes" id="UP001345219">
    <property type="component" value="Chromosome 23"/>
</dbReference>
<feature type="transmembrane region" description="Helical" evidence="8">
    <location>
        <begin position="201"/>
        <end position="224"/>
    </location>
</feature>
<feature type="transmembrane region" description="Helical" evidence="8">
    <location>
        <begin position="387"/>
        <end position="404"/>
    </location>
</feature>
<feature type="transmembrane region" description="Helical" evidence="8">
    <location>
        <begin position="441"/>
        <end position="459"/>
    </location>
</feature>
<feature type="transmembrane region" description="Helical" evidence="8">
    <location>
        <begin position="236"/>
        <end position="258"/>
    </location>
</feature>
<name>A0AAN7KD96_9MYRT</name>
<dbReference type="GO" id="GO:0030001">
    <property type="term" value="P:metal ion transport"/>
    <property type="evidence" value="ECO:0007669"/>
    <property type="project" value="UniProtKB-ARBA"/>
</dbReference>
<accession>A0AAN7KD96</accession>
<proteinExistence type="inferred from homology"/>
<feature type="transmembrane region" description="Helical" evidence="8">
    <location>
        <begin position="270"/>
        <end position="294"/>
    </location>
</feature>
<comment type="caution">
    <text evidence="9">The sequence shown here is derived from an EMBL/GenBank/DDBJ whole genome shotgun (WGS) entry which is preliminary data.</text>
</comment>
<organism evidence="9 10">
    <name type="scientific">Trapa incisa</name>
    <dbReference type="NCBI Taxonomy" id="236973"/>
    <lineage>
        <taxon>Eukaryota</taxon>
        <taxon>Viridiplantae</taxon>
        <taxon>Streptophyta</taxon>
        <taxon>Embryophyta</taxon>
        <taxon>Tracheophyta</taxon>
        <taxon>Spermatophyta</taxon>
        <taxon>Magnoliopsida</taxon>
        <taxon>eudicotyledons</taxon>
        <taxon>Gunneridae</taxon>
        <taxon>Pentapetalae</taxon>
        <taxon>rosids</taxon>
        <taxon>malvids</taxon>
        <taxon>Myrtales</taxon>
        <taxon>Lythraceae</taxon>
        <taxon>Trapa</taxon>
    </lineage>
</organism>
<keyword evidence="6" id="KW-0406">Ion transport</keyword>
<feature type="transmembrane region" description="Helical" evidence="8">
    <location>
        <begin position="331"/>
        <end position="352"/>
    </location>
</feature>
<keyword evidence="3" id="KW-0813">Transport</keyword>
<dbReference type="PANTHER" id="PTHR31064">
    <property type="entry name" value="POTASSIUM TRANSPORT PROTEIN DDB_G0292412-RELATED"/>
    <property type="match status" value="1"/>
</dbReference>
<feature type="transmembrane region" description="Helical" evidence="8">
    <location>
        <begin position="471"/>
        <end position="489"/>
    </location>
</feature>
<dbReference type="EMBL" id="JAXIOK010000009">
    <property type="protein sequence ID" value="KAK4761871.1"/>
    <property type="molecule type" value="Genomic_DNA"/>
</dbReference>
<keyword evidence="7 8" id="KW-0472">Membrane</keyword>
<keyword evidence="5 8" id="KW-1133">Transmembrane helix</keyword>
<evidence type="ECO:0000256" key="3">
    <source>
        <dbReference type="ARBA" id="ARBA00022448"/>
    </source>
</evidence>
<dbReference type="InterPro" id="IPR003445">
    <property type="entry name" value="Cat_transpt"/>
</dbReference>
<comment type="similarity">
    <text evidence="2">Belongs to the TrkH potassium transport family. HKT (TC 2.A.38.3) subfamily.</text>
</comment>
<dbReference type="GO" id="GO:0005886">
    <property type="term" value="C:plasma membrane"/>
    <property type="evidence" value="ECO:0007669"/>
    <property type="project" value="TreeGrafter"/>
</dbReference>
<evidence type="ECO:0000256" key="1">
    <source>
        <dbReference type="ARBA" id="ARBA00004141"/>
    </source>
</evidence>
<feature type="transmembrane region" description="Helical" evidence="8">
    <location>
        <begin position="176"/>
        <end position="195"/>
    </location>
</feature>
<keyword evidence="10" id="KW-1185">Reference proteome</keyword>
<evidence type="ECO:0000256" key="8">
    <source>
        <dbReference type="SAM" id="Phobius"/>
    </source>
</evidence>
<dbReference type="PANTHER" id="PTHR31064:SF38">
    <property type="entry name" value="CATION TRANSPORTER HKT1_4-RELATED"/>
    <property type="match status" value="1"/>
</dbReference>
<feature type="transmembrane region" description="Helical" evidence="8">
    <location>
        <begin position="509"/>
        <end position="530"/>
    </location>
</feature>
<dbReference type="Pfam" id="PF02386">
    <property type="entry name" value="TrkH"/>
    <property type="match status" value="1"/>
</dbReference>
<evidence type="ECO:0000256" key="5">
    <source>
        <dbReference type="ARBA" id="ARBA00022989"/>
    </source>
</evidence>
<dbReference type="InterPro" id="IPR051143">
    <property type="entry name" value="TrkH_K-transport"/>
</dbReference>
<evidence type="ECO:0000313" key="9">
    <source>
        <dbReference type="EMBL" id="KAK4761871.1"/>
    </source>
</evidence>
<evidence type="ECO:0000256" key="6">
    <source>
        <dbReference type="ARBA" id="ARBA00023065"/>
    </source>
</evidence>
<evidence type="ECO:0000256" key="2">
    <source>
        <dbReference type="ARBA" id="ARBA00010864"/>
    </source>
</evidence>
<feature type="transmembrane region" description="Helical" evidence="8">
    <location>
        <begin position="146"/>
        <end position="164"/>
    </location>
</feature>
<dbReference type="AlphaFoldDB" id="A0AAN7KD96"/>